<evidence type="ECO:0008006" key="3">
    <source>
        <dbReference type="Google" id="ProtNLM"/>
    </source>
</evidence>
<reference evidence="1 2" key="1">
    <citation type="submission" date="2017-08" db="EMBL/GenBank/DDBJ databases">
        <title>Phylogenetic analysis of Mycobacterium avium complex whole genomes.</title>
        <authorList>
            <person name="Caverly L.J."/>
            <person name="Spilker T."/>
            <person name="Lipuma J."/>
        </authorList>
    </citation>
    <scope>NUCLEOTIDE SEQUENCE [LARGE SCALE GENOMIC DNA]</scope>
    <source>
        <strain evidence="1 2">FLAC0165</strain>
    </source>
</reference>
<dbReference type="GeneID" id="75271878"/>
<dbReference type="InterPro" id="IPR018963">
    <property type="entry name" value="Mycophage_D29_Gp19"/>
</dbReference>
<organism evidence="1 2">
    <name type="scientific">Mycobacterium avium</name>
    <dbReference type="NCBI Taxonomy" id="1764"/>
    <lineage>
        <taxon>Bacteria</taxon>
        <taxon>Bacillati</taxon>
        <taxon>Actinomycetota</taxon>
        <taxon>Actinomycetes</taxon>
        <taxon>Mycobacteriales</taxon>
        <taxon>Mycobacteriaceae</taxon>
        <taxon>Mycobacterium</taxon>
        <taxon>Mycobacterium avium complex (MAC)</taxon>
    </lineage>
</organism>
<dbReference type="EMBL" id="NSFD01000051">
    <property type="protein sequence ID" value="PBA24808.1"/>
    <property type="molecule type" value="Genomic_DNA"/>
</dbReference>
<evidence type="ECO:0000313" key="2">
    <source>
        <dbReference type="Proteomes" id="UP000217768"/>
    </source>
</evidence>
<gene>
    <name evidence="1" type="ORF">CKJ66_21650</name>
</gene>
<name>A0A2A2ZEE8_MYCAV</name>
<protein>
    <recommendedName>
        <fullName evidence="3">Phage protein Gp19/Gp15/Gp42</fullName>
    </recommendedName>
</protein>
<dbReference type="RefSeq" id="WP_033718398.1">
    <property type="nucleotide sequence ID" value="NZ_NSEY01000057.1"/>
</dbReference>
<evidence type="ECO:0000313" key="1">
    <source>
        <dbReference type="EMBL" id="PBA24808.1"/>
    </source>
</evidence>
<dbReference type="Pfam" id="PF09355">
    <property type="entry name" value="Phage_Gp19"/>
    <property type="match status" value="1"/>
</dbReference>
<sequence length="129" mass="14417">MVYATATDVQTLLGRELDAAEVDMVNRRLAQAERLILKRIPDLAEKIADGDLDLDDVIDVEAEAVLRLVRNPEGYVAEGDGQYNYRINPDDKPGQLHITDDEWQALGARPRGRMFALCPTVNNWGGRIV</sequence>
<comment type="caution">
    <text evidence="1">The sequence shown here is derived from an EMBL/GenBank/DDBJ whole genome shotgun (WGS) entry which is preliminary data.</text>
</comment>
<dbReference type="Proteomes" id="UP000217768">
    <property type="component" value="Unassembled WGS sequence"/>
</dbReference>
<accession>A0A2A2ZEE8</accession>
<dbReference type="AlphaFoldDB" id="A0A2A2ZEE8"/>
<proteinExistence type="predicted"/>